<dbReference type="EMBL" id="JALNTZ010000002">
    <property type="protein sequence ID" value="KAJ3662476.1"/>
    <property type="molecule type" value="Genomic_DNA"/>
</dbReference>
<protein>
    <submittedName>
        <fullName evidence="2">Uncharacterized protein</fullName>
    </submittedName>
</protein>
<evidence type="ECO:0000256" key="1">
    <source>
        <dbReference type="SAM" id="MobiDB-lite"/>
    </source>
</evidence>
<dbReference type="InterPro" id="IPR021109">
    <property type="entry name" value="Peptidase_aspartic_dom_sf"/>
</dbReference>
<keyword evidence="3" id="KW-1185">Reference proteome</keyword>
<accession>A0AA38IW35</accession>
<feature type="region of interest" description="Disordered" evidence="1">
    <location>
        <begin position="123"/>
        <end position="142"/>
    </location>
</feature>
<feature type="compositionally biased region" description="Basic and acidic residues" evidence="1">
    <location>
        <begin position="259"/>
        <end position="272"/>
    </location>
</feature>
<feature type="compositionally biased region" description="Basic and acidic residues" evidence="1">
    <location>
        <begin position="132"/>
        <end position="142"/>
    </location>
</feature>
<feature type="region of interest" description="Disordered" evidence="1">
    <location>
        <begin position="259"/>
        <end position="278"/>
    </location>
</feature>
<evidence type="ECO:0000313" key="2">
    <source>
        <dbReference type="EMBL" id="KAJ3662476.1"/>
    </source>
</evidence>
<dbReference type="AlphaFoldDB" id="A0AA38IW35"/>
<proteinExistence type="predicted"/>
<name>A0AA38IW35_9CUCU</name>
<dbReference type="Proteomes" id="UP001168821">
    <property type="component" value="Unassembled WGS sequence"/>
</dbReference>
<evidence type="ECO:0000313" key="3">
    <source>
        <dbReference type="Proteomes" id="UP001168821"/>
    </source>
</evidence>
<reference evidence="2" key="1">
    <citation type="journal article" date="2023" name="G3 (Bethesda)">
        <title>Whole genome assemblies of Zophobas morio and Tenebrio molitor.</title>
        <authorList>
            <person name="Kaur S."/>
            <person name="Stinson S.A."/>
            <person name="diCenzo G.C."/>
        </authorList>
    </citation>
    <scope>NUCLEOTIDE SEQUENCE</scope>
    <source>
        <strain evidence="2">QUZm001</strain>
    </source>
</reference>
<sequence>MWVTAFLDSGSRVSVASPGLRDHLRASAATFTKVSLTIVLADGHPQQQEVLTTKVNIQLQNKTVSTQFVCLPNAPDARTFLGIDFSEDAAIVIHFAAHQWHFFEKPEESFQFVQKDMHRRPDCARVTTPTTPRHDIRHPQIPGGREHTSALNAVVHAPTVPTPVDDSHAPMEVEEAHAPALTPEEPSAYGPPPTVPVQRGHWKIYQAPGGAEYMMRDAQDTLFQQAFGEFDVWKSLCLFNQSPRRVDIASINVLRAHEAAQDRRKNYADSKRRPGPVYQPGDLVLVDRHILSKRAQGLTSYQRERPRKKPNVHRRGRFYGPDGEYVTNFGSTAPFGKPTHLAPQPAVCFHPTTSMITPAPSRASLHCAPR</sequence>
<dbReference type="Gene3D" id="2.40.70.10">
    <property type="entry name" value="Acid Proteases"/>
    <property type="match status" value="1"/>
</dbReference>
<comment type="caution">
    <text evidence="2">The sequence shown here is derived from an EMBL/GenBank/DDBJ whole genome shotgun (WGS) entry which is preliminary data.</text>
</comment>
<gene>
    <name evidence="2" type="ORF">Zmor_006823</name>
</gene>
<organism evidence="2 3">
    <name type="scientific">Zophobas morio</name>
    <dbReference type="NCBI Taxonomy" id="2755281"/>
    <lineage>
        <taxon>Eukaryota</taxon>
        <taxon>Metazoa</taxon>
        <taxon>Ecdysozoa</taxon>
        <taxon>Arthropoda</taxon>
        <taxon>Hexapoda</taxon>
        <taxon>Insecta</taxon>
        <taxon>Pterygota</taxon>
        <taxon>Neoptera</taxon>
        <taxon>Endopterygota</taxon>
        <taxon>Coleoptera</taxon>
        <taxon>Polyphaga</taxon>
        <taxon>Cucujiformia</taxon>
        <taxon>Tenebrionidae</taxon>
        <taxon>Zophobas</taxon>
    </lineage>
</organism>